<evidence type="ECO:0000256" key="2">
    <source>
        <dbReference type="SAM" id="MobiDB-lite"/>
    </source>
</evidence>
<protein>
    <recommendedName>
        <fullName evidence="4">Gylcosyl hydrolase 115 C-terminal domain-containing protein</fullName>
    </recommendedName>
</protein>
<dbReference type="Gene3D" id="1.20.58.2150">
    <property type="match status" value="1"/>
</dbReference>
<proteinExistence type="predicted"/>
<dbReference type="Proteomes" id="UP000566819">
    <property type="component" value="Unassembled WGS sequence"/>
</dbReference>
<dbReference type="InterPro" id="IPR031924">
    <property type="entry name" value="GH115"/>
</dbReference>
<dbReference type="Gene3D" id="3.20.20.520">
    <property type="entry name" value="Glycosyl hydrolase family 115"/>
    <property type="match status" value="1"/>
</dbReference>
<reference evidence="5 6" key="1">
    <citation type="submission" date="2020-03" db="EMBL/GenBank/DDBJ databases">
        <title>Draft Genome Sequence of Cudoniella acicularis.</title>
        <authorList>
            <person name="Buettner E."/>
            <person name="Kellner H."/>
        </authorList>
    </citation>
    <scope>NUCLEOTIDE SEQUENCE [LARGE SCALE GENOMIC DNA]</scope>
    <source>
        <strain evidence="5 6">DSM 108380</strain>
    </source>
</reference>
<dbReference type="PANTHER" id="PTHR37842">
    <property type="match status" value="1"/>
</dbReference>
<evidence type="ECO:0000313" key="6">
    <source>
        <dbReference type="Proteomes" id="UP000566819"/>
    </source>
</evidence>
<gene>
    <name evidence="5" type="ORF">G7Y89_g321</name>
</gene>
<name>A0A8H4W8E8_9HELO</name>
<evidence type="ECO:0000259" key="4">
    <source>
        <dbReference type="Pfam" id="PF17829"/>
    </source>
</evidence>
<evidence type="ECO:0000313" key="5">
    <source>
        <dbReference type="EMBL" id="KAF4637752.1"/>
    </source>
</evidence>
<dbReference type="EMBL" id="JAAMPI010000011">
    <property type="protein sequence ID" value="KAF4637752.1"/>
    <property type="molecule type" value="Genomic_DNA"/>
</dbReference>
<evidence type="ECO:0000256" key="3">
    <source>
        <dbReference type="SAM" id="SignalP"/>
    </source>
</evidence>
<dbReference type="AlphaFoldDB" id="A0A8H4W8E8"/>
<feature type="signal peptide" evidence="3">
    <location>
        <begin position="1"/>
        <end position="18"/>
    </location>
</feature>
<feature type="domain" description="Gylcosyl hydrolase 115 C-terminal" evidence="4">
    <location>
        <begin position="777"/>
        <end position="947"/>
    </location>
</feature>
<dbReference type="Gene3D" id="3.30.379.10">
    <property type="entry name" value="Chitobiase/beta-hexosaminidase domain 2-like"/>
    <property type="match status" value="1"/>
</dbReference>
<keyword evidence="1" id="KW-0378">Hydrolase</keyword>
<dbReference type="InterPro" id="IPR042301">
    <property type="entry name" value="GH115_sf"/>
</dbReference>
<dbReference type="InterPro" id="IPR041437">
    <property type="entry name" value="GH115_C"/>
</dbReference>
<organism evidence="5 6">
    <name type="scientific">Cudoniella acicularis</name>
    <dbReference type="NCBI Taxonomy" id="354080"/>
    <lineage>
        <taxon>Eukaryota</taxon>
        <taxon>Fungi</taxon>
        <taxon>Dikarya</taxon>
        <taxon>Ascomycota</taxon>
        <taxon>Pezizomycotina</taxon>
        <taxon>Leotiomycetes</taxon>
        <taxon>Helotiales</taxon>
        <taxon>Tricladiaceae</taxon>
        <taxon>Cudoniella</taxon>
    </lineage>
</organism>
<dbReference type="OrthoDB" id="4849794at2759"/>
<evidence type="ECO:0000256" key="1">
    <source>
        <dbReference type="ARBA" id="ARBA00022801"/>
    </source>
</evidence>
<feature type="chain" id="PRO_5034899759" description="Gylcosyl hydrolase 115 C-terminal domain-containing protein" evidence="3">
    <location>
        <begin position="19"/>
        <end position="958"/>
    </location>
</feature>
<dbReference type="GO" id="GO:0016787">
    <property type="term" value="F:hydrolase activity"/>
    <property type="evidence" value="ECO:0007669"/>
    <property type="project" value="UniProtKB-KW"/>
</dbReference>
<feature type="region of interest" description="Disordered" evidence="2">
    <location>
        <begin position="659"/>
        <end position="683"/>
    </location>
</feature>
<accession>A0A8H4W8E8</accession>
<dbReference type="Pfam" id="PF17829">
    <property type="entry name" value="GH115_C"/>
    <property type="match status" value="1"/>
</dbReference>
<comment type="caution">
    <text evidence="5">The sequence shown here is derived from an EMBL/GenBank/DDBJ whole genome shotgun (WGS) entry which is preliminary data.</text>
</comment>
<dbReference type="Pfam" id="PF15979">
    <property type="entry name" value="Glyco_hydro_115"/>
    <property type="match status" value="1"/>
</dbReference>
<dbReference type="InterPro" id="IPR029018">
    <property type="entry name" value="Hex-like_dom2"/>
</dbReference>
<dbReference type="Gene3D" id="2.60.120.1620">
    <property type="match status" value="1"/>
</dbReference>
<keyword evidence="6" id="KW-1185">Reference proteome</keyword>
<dbReference type="PANTHER" id="PTHR37842:SF2">
    <property type="entry name" value="GYLCOSYL HYDROLASE 115 C-TERMINAL DOMAIN-CONTAINING PROTEIN"/>
    <property type="match status" value="1"/>
</dbReference>
<sequence length="958" mass="103902">MALSFLLTVLCLPPLAFGLGQTPTISFTQGAIQLAGGNSLTTLFLGSNEFPGVQRAGGDLSADFGRVTGKNLTINTGDFSASDTSPSSGPVIIVGTIGKCKLIDSLVAAGKIDVSKISGQWESFQSQIVANPMPGLSSALVIAGSDKRGTIYGIYDVSEQIGVSPWYWFADVATTQQSQIYALDIVKTQGPPSVKYRGIFLNDEQPALTNWVKEKYGGVGYVSGFYVRVFELLLRLRANYLWPTMWDSMFNLDDTKNPQLADSYGIVMGTSHTEPLMRSTKEQQKYVSGSWDWSTNKAKVISFLTDGAKRAKPYESLFTMGMRGSGDTGSSTLTADSLSDVIKSQQSILSSVISNNLSSIPQMWCLYKEVGGYYQKGMTVPNEITLLWSDDNNGNMQRLPISSELSRSSGAGVYYHFDYVGDPRNYKWINTISLEKTWEQMHLTYERGARQIWIVNVGDLKPLEVPISHFLDMAYDMTLYQSPTSTQTWLSQWATREFGSGVSAAAASIMDRYGMYANRRKYELLDQSIYSIVNYNEADTVLNQWQVLVSDAQAVYNSLSPAAQPSFFEMVLHPSKAGYILHQLYIATAKNALYAGQQRVSAATQGDLAVTAYAQDSALSTTYHKLLGGKWNHMMDQTHIGYTSWQQPSANSMPTLKWPAPSTKGQPGVAVDGGSSTHSLPSMNPYGPRSRWIDIYSTSNSSSTFTVSSDAWVILTPSSGTLKAPGDATDQRVQVSIDWTNAPAGSSTSQIAVVAGTTSVTVSLPLQNVNVPSDFAGFVESDMTISIEPEHYTSVTSSATASYGIIPGYGRTLSGVTLFPVATSTQTAPDSPKLTYNIYVFTATTASITIHLAPSLNTDSSRPLTYAISIDNDAPTKAQYVPITQLGTLPSTWSESVKNAGAKYITKHAVTAGPHVLNLWALEPGVVFQKIVIDLGGVRTSYLGPPESMRVGSGFNDA</sequence>
<keyword evidence="3" id="KW-0732">Signal</keyword>